<dbReference type="EMBL" id="VFJE01000055">
    <property type="protein sequence ID" value="TPD67290.1"/>
    <property type="molecule type" value="Genomic_DNA"/>
</dbReference>
<evidence type="ECO:0000256" key="5">
    <source>
        <dbReference type="SAM" id="Phobius"/>
    </source>
</evidence>
<dbReference type="RefSeq" id="WP_140001448.1">
    <property type="nucleotide sequence ID" value="NZ_VFJE01000055.1"/>
</dbReference>
<dbReference type="AlphaFoldDB" id="A0A501Q335"/>
<keyword evidence="4 5" id="KW-0472">Membrane</keyword>
<dbReference type="Proteomes" id="UP000319175">
    <property type="component" value="Unassembled WGS sequence"/>
</dbReference>
<dbReference type="InterPro" id="IPR016944">
    <property type="entry name" value="UCP030066"/>
</dbReference>
<name>A0A501Q335_9FLAO</name>
<protein>
    <submittedName>
        <fullName evidence="6">DoxX family protein</fullName>
    </submittedName>
</protein>
<organism evidence="6 7">
    <name type="scientific">Flavobacterium microcysteis</name>
    <dbReference type="NCBI Taxonomy" id="2596891"/>
    <lineage>
        <taxon>Bacteria</taxon>
        <taxon>Pseudomonadati</taxon>
        <taxon>Bacteroidota</taxon>
        <taxon>Flavobacteriia</taxon>
        <taxon>Flavobacteriales</taxon>
        <taxon>Flavobacteriaceae</taxon>
        <taxon>Flavobacterium</taxon>
    </lineage>
</organism>
<comment type="subcellular location">
    <subcellularLocation>
        <location evidence="1">Membrane</location>
        <topology evidence="1">Multi-pass membrane protein</topology>
    </subcellularLocation>
</comment>
<reference evidence="6 7" key="1">
    <citation type="submission" date="2019-06" db="EMBL/GenBank/DDBJ databases">
        <title>Flavobacterium sp. MaA-Y11 from geoumgang.</title>
        <authorList>
            <person name="Jeong S."/>
        </authorList>
    </citation>
    <scope>NUCLEOTIDE SEQUENCE [LARGE SCALE GENOMIC DNA]</scope>
    <source>
        <strain evidence="6 7">MaA-Y11</strain>
    </source>
</reference>
<dbReference type="InterPro" id="IPR032808">
    <property type="entry name" value="DoxX"/>
</dbReference>
<dbReference type="OrthoDB" id="7960583at2"/>
<evidence type="ECO:0000256" key="4">
    <source>
        <dbReference type="ARBA" id="ARBA00023136"/>
    </source>
</evidence>
<feature type="transmembrane region" description="Helical" evidence="5">
    <location>
        <begin position="44"/>
        <end position="65"/>
    </location>
</feature>
<sequence length="122" mass="13585">MKKHRIIFWVTTILIFLFEGVMPALTSQTELAKEGIRHLGYPEYFGVIITVFKVLGALVLIIPAVPHRLKEWAYAGFTFDFLGASASHAAVDGFGFQAIFPLIVLGVLMLSYVSYHKLKQAA</sequence>
<evidence type="ECO:0000256" key="2">
    <source>
        <dbReference type="ARBA" id="ARBA00022692"/>
    </source>
</evidence>
<keyword evidence="2 5" id="KW-0812">Transmembrane</keyword>
<dbReference type="GO" id="GO:0016020">
    <property type="term" value="C:membrane"/>
    <property type="evidence" value="ECO:0007669"/>
    <property type="project" value="UniProtKB-SubCell"/>
</dbReference>
<comment type="caution">
    <text evidence="6">The sequence shown here is derived from an EMBL/GenBank/DDBJ whole genome shotgun (WGS) entry which is preliminary data.</text>
</comment>
<dbReference type="Pfam" id="PF13564">
    <property type="entry name" value="DoxX_2"/>
    <property type="match status" value="1"/>
</dbReference>
<keyword evidence="3 5" id="KW-1133">Transmembrane helix</keyword>
<evidence type="ECO:0000313" key="6">
    <source>
        <dbReference type="EMBL" id="TPD67290.1"/>
    </source>
</evidence>
<feature type="transmembrane region" description="Helical" evidence="5">
    <location>
        <begin position="72"/>
        <end position="90"/>
    </location>
</feature>
<feature type="transmembrane region" description="Helical" evidence="5">
    <location>
        <begin position="96"/>
        <end position="115"/>
    </location>
</feature>
<proteinExistence type="predicted"/>
<accession>A0A501Q335</accession>
<evidence type="ECO:0000256" key="3">
    <source>
        <dbReference type="ARBA" id="ARBA00022989"/>
    </source>
</evidence>
<evidence type="ECO:0000256" key="1">
    <source>
        <dbReference type="ARBA" id="ARBA00004141"/>
    </source>
</evidence>
<dbReference type="PIRSF" id="PIRSF030066">
    <property type="entry name" value="UCP030066"/>
    <property type="match status" value="1"/>
</dbReference>
<keyword evidence="7" id="KW-1185">Reference proteome</keyword>
<gene>
    <name evidence="6" type="ORF">FJA49_13540</name>
</gene>
<evidence type="ECO:0000313" key="7">
    <source>
        <dbReference type="Proteomes" id="UP000319175"/>
    </source>
</evidence>